<keyword evidence="7" id="KW-1185">Reference proteome</keyword>
<evidence type="ECO:0000313" key="5">
    <source>
        <dbReference type="EMBL" id="KAF7495796.1"/>
    </source>
</evidence>
<dbReference type="OrthoDB" id="21449at2759"/>
<proteinExistence type="predicted"/>
<dbReference type="PANTHER" id="PTHR22880:SF225">
    <property type="entry name" value="BROMODOMAIN-CONTAINING PROTEIN BET-1-RELATED"/>
    <property type="match status" value="1"/>
</dbReference>
<dbReference type="Gene3D" id="1.20.920.10">
    <property type="entry name" value="Bromodomain-like"/>
    <property type="match status" value="2"/>
</dbReference>
<dbReference type="PROSITE" id="PS00633">
    <property type="entry name" value="BROMODOMAIN_1"/>
    <property type="match status" value="1"/>
</dbReference>
<feature type="compositionally biased region" description="Polar residues" evidence="3">
    <location>
        <begin position="1129"/>
        <end position="1164"/>
    </location>
</feature>
<evidence type="ECO:0000259" key="4">
    <source>
        <dbReference type="PROSITE" id="PS50014"/>
    </source>
</evidence>
<name>A0A834VG90_SARSC</name>
<evidence type="ECO:0000313" key="7">
    <source>
        <dbReference type="Proteomes" id="UP000070412"/>
    </source>
</evidence>
<feature type="region of interest" description="Disordered" evidence="3">
    <location>
        <begin position="182"/>
        <end position="211"/>
    </location>
</feature>
<feature type="domain" description="Bromo" evidence="4">
    <location>
        <begin position="979"/>
        <end position="1049"/>
    </location>
</feature>
<reference evidence="5" key="2">
    <citation type="submission" date="2020-01" db="EMBL/GenBank/DDBJ databases">
        <authorList>
            <person name="Korhonen P.K.K."/>
            <person name="Guangxu M.G."/>
            <person name="Wang T.W."/>
            <person name="Stroehlein A.J.S."/>
            <person name="Young N.D."/>
            <person name="Ang C.-S.A."/>
            <person name="Fernando D.W.F."/>
            <person name="Lu H.L."/>
            <person name="Taylor S.T."/>
            <person name="Ehtesham M.E.M."/>
            <person name="Najaraj S.H.N."/>
            <person name="Harsha G.H.G."/>
            <person name="Madugundu A.M."/>
            <person name="Renuse S.R."/>
            <person name="Holt D.H."/>
            <person name="Pandey A.P."/>
            <person name="Papenfuss A.P."/>
            <person name="Gasser R.B.G."/>
            <person name="Fischer K.F."/>
        </authorList>
    </citation>
    <scope>NUCLEOTIDE SEQUENCE</scope>
    <source>
        <strain evidence="5">SSS_KF_BRIS2020</strain>
    </source>
</reference>
<organism evidence="5">
    <name type="scientific">Sarcoptes scabiei</name>
    <name type="common">Itch mite</name>
    <name type="synonym">Acarus scabiei</name>
    <dbReference type="NCBI Taxonomy" id="52283"/>
    <lineage>
        <taxon>Eukaryota</taxon>
        <taxon>Metazoa</taxon>
        <taxon>Ecdysozoa</taxon>
        <taxon>Arthropoda</taxon>
        <taxon>Chelicerata</taxon>
        <taxon>Arachnida</taxon>
        <taxon>Acari</taxon>
        <taxon>Acariformes</taxon>
        <taxon>Sarcoptiformes</taxon>
        <taxon>Astigmata</taxon>
        <taxon>Psoroptidia</taxon>
        <taxon>Sarcoptoidea</taxon>
        <taxon>Sarcoptidae</taxon>
        <taxon>Sarcoptinae</taxon>
        <taxon>Sarcoptes</taxon>
    </lineage>
</organism>
<dbReference type="GO" id="GO:0000785">
    <property type="term" value="C:chromatin"/>
    <property type="evidence" value="ECO:0007669"/>
    <property type="project" value="TreeGrafter"/>
</dbReference>
<evidence type="ECO:0000256" key="1">
    <source>
        <dbReference type="ARBA" id="ARBA00023117"/>
    </source>
</evidence>
<feature type="region of interest" description="Disordered" evidence="3">
    <location>
        <begin position="603"/>
        <end position="637"/>
    </location>
</feature>
<feature type="region of interest" description="Disordered" evidence="3">
    <location>
        <begin position="478"/>
        <end position="504"/>
    </location>
</feature>
<dbReference type="GO" id="GO:0005634">
    <property type="term" value="C:nucleus"/>
    <property type="evidence" value="ECO:0007669"/>
    <property type="project" value="TreeGrafter"/>
</dbReference>
<dbReference type="CDD" id="cd04369">
    <property type="entry name" value="Bromodomain"/>
    <property type="match status" value="1"/>
</dbReference>
<dbReference type="InterPro" id="IPR036427">
    <property type="entry name" value="Bromodomain-like_sf"/>
</dbReference>
<dbReference type="PANTHER" id="PTHR22880">
    <property type="entry name" value="FALZ-RELATED BROMODOMAIN-CONTAINING PROTEINS"/>
    <property type="match status" value="1"/>
</dbReference>
<protein>
    <submittedName>
        <fullName evidence="5">Bromodomain testis-specific protein</fullName>
    </submittedName>
</protein>
<dbReference type="InterPro" id="IPR050935">
    <property type="entry name" value="Bromo_chromatin_reader"/>
</dbReference>
<evidence type="ECO:0000256" key="3">
    <source>
        <dbReference type="SAM" id="MobiDB-lite"/>
    </source>
</evidence>
<feature type="region of interest" description="Disordered" evidence="3">
    <location>
        <begin position="1087"/>
        <end position="1106"/>
    </location>
</feature>
<dbReference type="GO" id="GO:0006338">
    <property type="term" value="P:chromatin remodeling"/>
    <property type="evidence" value="ECO:0007669"/>
    <property type="project" value="TreeGrafter"/>
</dbReference>
<reference evidence="7" key="1">
    <citation type="journal article" date="2020" name="PLoS Negl. Trop. Dis.">
        <title>High-quality nuclear genome for Sarcoptes scabiei-A critical resource for a neglected parasite.</title>
        <authorList>
            <person name="Korhonen P.K."/>
            <person name="Gasser R.B."/>
            <person name="Ma G."/>
            <person name="Wang T."/>
            <person name="Stroehlein A.J."/>
            <person name="Young N.D."/>
            <person name="Ang C.S."/>
            <person name="Fernando D.D."/>
            <person name="Lu H.C."/>
            <person name="Taylor S."/>
            <person name="Reynolds S.L."/>
            <person name="Mofiz E."/>
            <person name="Najaraj S.H."/>
            <person name="Gowda H."/>
            <person name="Madugundu A."/>
            <person name="Renuse S."/>
            <person name="Holt D."/>
            <person name="Pandey A."/>
            <person name="Papenfuss A.T."/>
            <person name="Fischer K."/>
        </authorList>
    </citation>
    <scope>NUCLEOTIDE SEQUENCE [LARGE SCALE GENOMIC DNA]</scope>
</reference>
<dbReference type="EnsemblMetazoa" id="SSS_5176s_mrna">
    <property type="protein sequence ID" value="KAF7495796.1"/>
    <property type="gene ID" value="SSS_5176"/>
</dbReference>
<dbReference type="Proteomes" id="UP000070412">
    <property type="component" value="Unassembled WGS sequence"/>
</dbReference>
<dbReference type="SMART" id="SM00297">
    <property type="entry name" value="BROMO"/>
    <property type="match status" value="2"/>
</dbReference>
<dbReference type="InterPro" id="IPR001487">
    <property type="entry name" value="Bromodomain"/>
</dbReference>
<evidence type="ECO:0000256" key="2">
    <source>
        <dbReference type="PROSITE-ProRule" id="PRU00035"/>
    </source>
</evidence>
<dbReference type="PROSITE" id="PS50014">
    <property type="entry name" value="BROMODOMAIN_2"/>
    <property type="match status" value="2"/>
</dbReference>
<dbReference type="SUPFAM" id="SSF47370">
    <property type="entry name" value="Bromodomain"/>
    <property type="match status" value="2"/>
</dbReference>
<dbReference type="AlphaFoldDB" id="A0A834VG90"/>
<evidence type="ECO:0000313" key="6">
    <source>
        <dbReference type="EnsemblMetazoa" id="KAF7495796.1"/>
    </source>
</evidence>
<reference evidence="6" key="3">
    <citation type="submission" date="2022-06" db="UniProtKB">
        <authorList>
            <consortium name="EnsemblMetazoa"/>
        </authorList>
    </citation>
    <scope>IDENTIFICATION</scope>
</reference>
<gene>
    <name evidence="5" type="ORF">SSS_5176</name>
</gene>
<keyword evidence="1 2" id="KW-0103">Bromodomain</keyword>
<feature type="region of interest" description="Disordered" evidence="3">
    <location>
        <begin position="1123"/>
        <end position="1164"/>
    </location>
</feature>
<accession>A0A834VG90</accession>
<sequence>MRNSEDKESLRFLADHMRDDEMEIDELINIPLEDSTFLIADQISSGNVSNEFKYEPPLVFDSTSLPFDDIPDDIFTDSTDDQFALNPLDNCNDSQVNVEESEPETLPMPIEKTASIETNVELEIETIKQSNNDPFIGTDCIPNALNREEEESLAVLADDLRDETIVDTEMDELITIPLENSSSDKAGQISSKKDSNNFMDEPSSVYESTSLPFDNIPDDIFTDSTDDQFAFNPLDNCNDSQVNVEESELETLSMLIEETALIGTNVELEIERIKQSNNDPFIGSDCIPNALNREEEESLAVLADDLRDETIVDTEMDELITIPLENSLSDEAGQISSGNVSNEFKYEPPLVFDSTSLPFDIISDDFFTDSNDDPFAFNPFENCNDSQVNVEESEPETLPMPIEKTASIETNVELEIERIKQSNNDPFIGSDCIPNALNREEEESLAVLADDLRDETIVDTEMDELITIPLENLSSDKASQIPLAKDSNDPMDEPSSVDESTSLPFDNIPDDIFTDSTDDQFALNPLDNCNDSQVNVEESEPEILSLTFGTMKQSNTDSVIGGDRCLNTPTPQDNEYVANLAEFIKDEQEANKKTKESINLPFENLSSSDKAGQIPLAKDSNDPMDEPSSVDESTSLPFDNIPNDTFTDSNDDPFAFNPLDNCNDSQVNVEESEPEILPMPIEKTAKATIETNDEPEIGTNAEDADMNVINEFLNEAEQIAAEVPMDSNSIKILPNGIKIINGVAQMPFDRSEFNDGDQSTFKPRFTNQLQFLKTIISRDFFRNRLALPFLHPVNGLENPSYYDIIMEPMDFTTIKKRLNFLWYRSAAECIDDIRQIFINCFCFNPPSHHVYSSGQKLQEYVEMKLAKMPAEEEEIDCPPKPSLEKFMEENQRKASKRSISSANEPSNETIICLDTDPSTSTFDPQGSRRVSRRIIKPKCETMTSNQNVRVPPKVRVKKVPLNEALEDCLSFVRELFKKYHAEYAWPFWQPVSEEDFPDYRQKIEKPMDLTTIKKNIETGVYLTIDDCFKDMRLIVSNCRQYNPPDSPIIEQARSLEEMIEYRYSRFPKEYLSQKLEIKEIEKPQSSRIKLTAKRSSRKNDGPVDLDKQLKLIQNEMEKIRKEMKDLLEQTGQQESIDTSSSLISTQITEVSDSFQMQSDANEES</sequence>
<feature type="domain" description="Bromo" evidence="4">
    <location>
        <begin position="781"/>
        <end position="851"/>
    </location>
</feature>
<feature type="compositionally biased region" description="Basic and acidic residues" evidence="3">
    <location>
        <begin position="1097"/>
        <end position="1106"/>
    </location>
</feature>
<dbReference type="PRINTS" id="PR00503">
    <property type="entry name" value="BROMODOMAIN"/>
</dbReference>
<dbReference type="Pfam" id="PF00439">
    <property type="entry name" value="Bromodomain"/>
    <property type="match status" value="2"/>
</dbReference>
<dbReference type="GO" id="GO:0006355">
    <property type="term" value="P:regulation of DNA-templated transcription"/>
    <property type="evidence" value="ECO:0007669"/>
    <property type="project" value="TreeGrafter"/>
</dbReference>
<dbReference type="InterPro" id="IPR018359">
    <property type="entry name" value="Bromodomain_CS"/>
</dbReference>
<dbReference type="EMBL" id="WVUK01000045">
    <property type="protein sequence ID" value="KAF7495796.1"/>
    <property type="molecule type" value="Genomic_DNA"/>
</dbReference>